<gene>
    <name evidence="3" type="ORF">GGD90_001614</name>
</gene>
<protein>
    <submittedName>
        <fullName evidence="3">Tape measure domain-containing protein</fullName>
    </submittedName>
</protein>
<feature type="domain" description="Tape measure protein N-terminal" evidence="2">
    <location>
        <begin position="139"/>
        <end position="325"/>
    </location>
</feature>
<dbReference type="InterPro" id="IPR013491">
    <property type="entry name" value="Tape_meas_N"/>
</dbReference>
<reference evidence="3 4" key="1">
    <citation type="submission" date="2020-08" db="EMBL/GenBank/DDBJ databases">
        <title>Genome sequencing of Purple Non-Sulfur Bacteria from various extreme environments.</title>
        <authorList>
            <person name="Mayer M."/>
        </authorList>
    </citation>
    <scope>NUCLEOTIDE SEQUENCE [LARGE SCALE GENOMIC DNA]</scope>
    <source>
        <strain evidence="3 4">2761</strain>
    </source>
</reference>
<dbReference type="RefSeq" id="WP_153116020.1">
    <property type="nucleotide sequence ID" value="NZ_JACIGE010000005.1"/>
</dbReference>
<dbReference type="Pfam" id="PF20155">
    <property type="entry name" value="TMP_3"/>
    <property type="match status" value="1"/>
</dbReference>
<dbReference type="Proteomes" id="UP000587070">
    <property type="component" value="Unassembled WGS sequence"/>
</dbReference>
<evidence type="ECO:0000256" key="1">
    <source>
        <dbReference type="SAM" id="Coils"/>
    </source>
</evidence>
<comment type="caution">
    <text evidence="3">The sequence shown here is derived from an EMBL/GenBank/DDBJ whole genome shotgun (WGS) entry which is preliminary data.</text>
</comment>
<feature type="coiled-coil region" evidence="1">
    <location>
        <begin position="382"/>
        <end position="437"/>
    </location>
</feature>
<sequence length="1026" mass="107398">MNRTLQYLLRFTGDTGAARAQIEQLDKSVEALGRELKQVKQEGSGGLGLGALSKEAQAYLNQLKQQADAIGKTRSELAAQKAAMLGVADAAAPYIAKLREAEDATRRTGGVISSFLTGLGSALLAGLGAQSIVSITRALIDAQLASDKLASQLKYVAGSSAGAKTELGYLRDVTQRLGLDFSTSADAYAKFAAATKEAGISSATTRAVFEGIAKASMTMGLSAAETQGALLALSQMASKSVVSAEELRGQLGERLPGAFALASKAMGVTEAQLSKLLDTGQLMASDFLPKFGAALNAEFSTPVRSLQAELNRLSSAMDLWKRQMADADGGLFKPLTNGLNESTAAMKVLGQDAGVVHRLLVAIGAFQAGAFGVGKFDTTRLQEQAMAKLQSLKAEISALEEKQSNDGSLGLIDSARLKSYRVELARTREEINQLAVAQGKETGFKAPDLAGDLAREKAQAKAALTAFTDQYKDSTAKAAEEVAKYKAAILRAGTDVDPQVIAAIQAKYNKGDGAAASAQFAQVKAQAEAEMKLMQQQLAAAGDAYQRAYDQRLIGVRDFYATQAALQDQALAAQEKAAQQELSRARQNQASAAGVAEVSKRTAEVTRLEGELAVITAKRGQVQADANAKTALGLKTLSEQLDALRLKLAEAMGEATPEQIGAAVAARYKDILQQAKINAADLPGGVDLVEKMIDVETAKERLAQIQAAWTRTTSALNAEEQRINILRENGLVGEIDARSQILQLQRDAATALQGQLPMLDELAAKYPQLATEIAKMKNEWVNLSTVTDAWTATFNSSAKSALATFFEDATNRSKGFGQAALSALNSIRSAMVRLAAERLAEEIFKVSSSSSGLGLFGSLLGALGFGGSTASSSSASSVPGYGGSGLGNGITLRHTGGLIGLGGGLRRSGLSFSAAAIAAAPRFHQGGEIGANERLLVGKVGEEVVTEDDPRHSKNGGGSKPEIHIHEAAGARVSQVQSSSDGSRFDVFLEQVDGFLARNLVKGNGAFTEALESVGAISRGRSIRGG</sequence>
<dbReference type="OrthoDB" id="8543134at2"/>
<accession>A0A840G4C4</accession>
<keyword evidence="4" id="KW-1185">Reference proteome</keyword>
<dbReference type="EMBL" id="JACIGE010000005">
    <property type="protein sequence ID" value="MBB4247243.1"/>
    <property type="molecule type" value="Genomic_DNA"/>
</dbReference>
<organism evidence="3 4">
    <name type="scientific">Rhodocyclus tenuis</name>
    <name type="common">Rhodospirillum tenue</name>
    <dbReference type="NCBI Taxonomy" id="1066"/>
    <lineage>
        <taxon>Bacteria</taxon>
        <taxon>Pseudomonadati</taxon>
        <taxon>Pseudomonadota</taxon>
        <taxon>Betaproteobacteria</taxon>
        <taxon>Rhodocyclales</taxon>
        <taxon>Rhodocyclaceae</taxon>
        <taxon>Rhodocyclus</taxon>
    </lineage>
</organism>
<name>A0A840G4C4_RHOTE</name>
<proteinExistence type="predicted"/>
<evidence type="ECO:0000313" key="4">
    <source>
        <dbReference type="Proteomes" id="UP000587070"/>
    </source>
</evidence>
<dbReference type="NCBIfam" id="TIGR02675">
    <property type="entry name" value="tape_meas_nterm"/>
    <property type="match status" value="1"/>
</dbReference>
<dbReference type="AlphaFoldDB" id="A0A840G4C4"/>
<keyword evidence="1" id="KW-0175">Coiled coil</keyword>
<evidence type="ECO:0000259" key="2">
    <source>
        <dbReference type="Pfam" id="PF20155"/>
    </source>
</evidence>
<feature type="coiled-coil region" evidence="1">
    <location>
        <begin position="22"/>
        <end position="80"/>
    </location>
</feature>
<evidence type="ECO:0000313" key="3">
    <source>
        <dbReference type="EMBL" id="MBB4247243.1"/>
    </source>
</evidence>